<feature type="domain" description="Pseudouridine synthase RsuA/RluA-like" evidence="5">
    <location>
        <begin position="3"/>
        <end position="148"/>
    </location>
</feature>
<dbReference type="GO" id="GO:0006364">
    <property type="term" value="P:rRNA processing"/>
    <property type="evidence" value="ECO:0007669"/>
    <property type="project" value="UniProtKB-ARBA"/>
</dbReference>
<comment type="similarity">
    <text evidence="1 3">Belongs to the pseudouridine synthase RsuA family.</text>
</comment>
<evidence type="ECO:0000313" key="6">
    <source>
        <dbReference type="EMBL" id="HCM31477.1"/>
    </source>
</evidence>
<dbReference type="InterPro" id="IPR006145">
    <property type="entry name" value="PsdUridine_synth_RsuA/RluA"/>
</dbReference>
<dbReference type="GO" id="GO:0009982">
    <property type="term" value="F:pseudouridine synthase activity"/>
    <property type="evidence" value="ECO:0007669"/>
    <property type="project" value="InterPro"/>
</dbReference>
<evidence type="ECO:0000313" key="7">
    <source>
        <dbReference type="Proteomes" id="UP000262257"/>
    </source>
</evidence>
<dbReference type="EMBL" id="DPXL01000100">
    <property type="protein sequence ID" value="HCM31477.1"/>
    <property type="molecule type" value="Genomic_DNA"/>
</dbReference>
<dbReference type="CDD" id="cd02566">
    <property type="entry name" value="PseudoU_synth_RluE"/>
    <property type="match status" value="1"/>
</dbReference>
<evidence type="ECO:0000259" key="5">
    <source>
        <dbReference type="Pfam" id="PF00849"/>
    </source>
</evidence>
<dbReference type="InterPro" id="IPR020103">
    <property type="entry name" value="PsdUridine_synth_cat_dom_sf"/>
</dbReference>
<dbReference type="NCBIfam" id="TIGR00093">
    <property type="entry name" value="pseudouridine synthase"/>
    <property type="match status" value="1"/>
</dbReference>
<keyword evidence="2 3" id="KW-0413">Isomerase</keyword>
<name>A0A3D3G1Q1_ACIRA</name>
<dbReference type="InterPro" id="IPR018496">
    <property type="entry name" value="PsdUridine_synth_RsuA/RluB_CS"/>
</dbReference>
<sequence>MKIIIFNKPYDVLSQFREDSKHLTLSHFIHDPELRLAGRLDLDSEGLMFLTDHGGLNQFITNPKNKKFKTYLAQVDGDITEEALEQLRQGVELADGMTLPAKARKVEQPEWLWDRDPPVRFRASIPTSWVELQICEGRNRQVRRMTAAVGFPTLRLIRTQIGTIDLVKLGLQPGEQVEIEPLLYPDFKDVPADKPYTGRSAPRNAAKKPFEQKDGKSKFNKEQPKDKGANKAGKKLPSGGTKRVWQTEEGEAKPRRKTNGTTRPGKIRRSNRFG</sequence>
<dbReference type="EC" id="5.4.99.-" evidence="3"/>
<feature type="region of interest" description="Disordered" evidence="4">
    <location>
        <begin position="193"/>
        <end position="274"/>
    </location>
</feature>
<dbReference type="SUPFAM" id="SSF55120">
    <property type="entry name" value="Pseudouridine synthase"/>
    <property type="match status" value="1"/>
</dbReference>
<feature type="compositionally biased region" description="Basic and acidic residues" evidence="4">
    <location>
        <begin position="208"/>
        <end position="229"/>
    </location>
</feature>
<dbReference type="RefSeq" id="WP_111280729.1">
    <property type="nucleotide sequence ID" value="NZ_CP030031.1"/>
</dbReference>
<dbReference type="InterPro" id="IPR042092">
    <property type="entry name" value="PsdUridine_s_RsuA/RluB/E/F_cat"/>
</dbReference>
<dbReference type="PANTHER" id="PTHR47683:SF2">
    <property type="entry name" value="RNA-BINDING S4 DOMAIN-CONTAINING PROTEIN"/>
    <property type="match status" value="1"/>
</dbReference>
<dbReference type="Gene3D" id="3.30.70.1560">
    <property type="entry name" value="Alpha-L RNA-binding motif"/>
    <property type="match status" value="1"/>
</dbReference>
<feature type="compositionally biased region" description="Basic residues" evidence="4">
    <location>
        <begin position="265"/>
        <end position="274"/>
    </location>
</feature>
<dbReference type="GO" id="GO:0003723">
    <property type="term" value="F:RNA binding"/>
    <property type="evidence" value="ECO:0007669"/>
    <property type="project" value="InterPro"/>
</dbReference>
<evidence type="ECO:0000256" key="4">
    <source>
        <dbReference type="SAM" id="MobiDB-lite"/>
    </source>
</evidence>
<dbReference type="GO" id="GO:0140098">
    <property type="term" value="F:catalytic activity, acting on RNA"/>
    <property type="evidence" value="ECO:0007669"/>
    <property type="project" value="UniProtKB-ARBA"/>
</dbReference>
<evidence type="ECO:0000256" key="1">
    <source>
        <dbReference type="ARBA" id="ARBA00008348"/>
    </source>
</evidence>
<protein>
    <recommendedName>
        <fullName evidence="3">Pseudouridine synthase</fullName>
        <ecNumber evidence="3">5.4.99.-</ecNumber>
    </recommendedName>
</protein>
<evidence type="ECO:0000256" key="3">
    <source>
        <dbReference type="RuleBase" id="RU003887"/>
    </source>
</evidence>
<dbReference type="Gene3D" id="3.30.70.580">
    <property type="entry name" value="Pseudouridine synthase I, catalytic domain, N-terminal subdomain"/>
    <property type="match status" value="1"/>
</dbReference>
<dbReference type="PROSITE" id="PS01149">
    <property type="entry name" value="PSI_RSU"/>
    <property type="match status" value="1"/>
</dbReference>
<proteinExistence type="inferred from homology"/>
<dbReference type="KEGG" id="arj:DOM24_04240"/>
<dbReference type="GO" id="GO:0001522">
    <property type="term" value="P:pseudouridine synthesis"/>
    <property type="evidence" value="ECO:0007669"/>
    <property type="project" value="InterPro"/>
</dbReference>
<dbReference type="InterPro" id="IPR020094">
    <property type="entry name" value="TruA/RsuA/RluB/E/F_N"/>
</dbReference>
<dbReference type="Proteomes" id="UP000262257">
    <property type="component" value="Unassembled WGS sequence"/>
</dbReference>
<dbReference type="InterPro" id="IPR050343">
    <property type="entry name" value="RsuA_PseudoU_synthase"/>
</dbReference>
<dbReference type="Pfam" id="PF00849">
    <property type="entry name" value="PseudoU_synth_2"/>
    <property type="match status" value="1"/>
</dbReference>
<reference evidence="6 7" key="1">
    <citation type="journal article" date="2018" name="Nat. Biotechnol.">
        <title>A standardized bacterial taxonomy based on genome phylogeny substantially revises the tree of life.</title>
        <authorList>
            <person name="Parks D.H."/>
            <person name="Chuvochina M."/>
            <person name="Waite D.W."/>
            <person name="Rinke C."/>
            <person name="Skarshewski A."/>
            <person name="Chaumeil P.A."/>
            <person name="Hugenholtz P."/>
        </authorList>
    </citation>
    <scope>NUCLEOTIDE SEQUENCE [LARGE SCALE GENOMIC DNA]</scope>
    <source>
        <strain evidence="6">UBA10045</strain>
    </source>
</reference>
<accession>A0A3D3G1Q1</accession>
<dbReference type="GeneID" id="56305289"/>
<comment type="caution">
    <text evidence="6">The sequence shown here is derived from an EMBL/GenBank/DDBJ whole genome shotgun (WGS) entry which is preliminary data.</text>
</comment>
<organism evidence="6 7">
    <name type="scientific">Acinetobacter radioresistens</name>
    <dbReference type="NCBI Taxonomy" id="40216"/>
    <lineage>
        <taxon>Bacteria</taxon>
        <taxon>Pseudomonadati</taxon>
        <taxon>Pseudomonadota</taxon>
        <taxon>Gammaproteobacteria</taxon>
        <taxon>Moraxellales</taxon>
        <taxon>Moraxellaceae</taxon>
        <taxon>Acinetobacter</taxon>
    </lineage>
</organism>
<evidence type="ECO:0000256" key="2">
    <source>
        <dbReference type="ARBA" id="ARBA00023235"/>
    </source>
</evidence>
<dbReference type="PANTHER" id="PTHR47683">
    <property type="entry name" value="PSEUDOURIDINE SYNTHASE FAMILY PROTEIN-RELATED"/>
    <property type="match status" value="1"/>
</dbReference>
<gene>
    <name evidence="6" type="ORF">DIC32_07940</name>
</gene>
<dbReference type="AlphaFoldDB" id="A0A3D3G1Q1"/>
<dbReference type="InterPro" id="IPR000748">
    <property type="entry name" value="PsdUridine_synth_RsuA/RluB/E/F"/>
</dbReference>